<evidence type="ECO:0000256" key="2">
    <source>
        <dbReference type="SAM" id="MobiDB-lite"/>
    </source>
</evidence>
<evidence type="ECO:0000259" key="4">
    <source>
        <dbReference type="PROSITE" id="PS51707"/>
    </source>
</evidence>
<feature type="compositionally biased region" description="Polar residues" evidence="2">
    <location>
        <begin position="463"/>
        <end position="475"/>
    </location>
</feature>
<dbReference type="InterPro" id="IPR006083">
    <property type="entry name" value="PRK/URK"/>
</dbReference>
<feature type="region of interest" description="Disordered" evidence="2">
    <location>
        <begin position="463"/>
        <end position="482"/>
    </location>
</feature>
<dbReference type="AlphaFoldDB" id="A0A8T2UZN6"/>
<dbReference type="GO" id="GO:0016301">
    <property type="term" value="F:kinase activity"/>
    <property type="evidence" value="ECO:0007669"/>
    <property type="project" value="InterPro"/>
</dbReference>
<dbReference type="OrthoDB" id="10257085at2759"/>
<dbReference type="OMA" id="MSEECTE"/>
<dbReference type="Gene3D" id="3.40.50.300">
    <property type="entry name" value="P-loop containing nucleotide triphosphate hydrolases"/>
    <property type="match status" value="1"/>
</dbReference>
<dbReference type="PRINTS" id="PR00988">
    <property type="entry name" value="URIDINKINASE"/>
</dbReference>
<dbReference type="EMBL" id="CM035408">
    <property type="protein sequence ID" value="KAH7441691.1"/>
    <property type="molecule type" value="Genomic_DNA"/>
</dbReference>
<keyword evidence="1" id="KW-0934">Plastid</keyword>
<sequence>MDDIIKSMASPRTRRAGLLKHQLRLAKRRDCGRYEILPIEEPLSFEKGLFILIRACQLLTQKMEGVILVGLAGPSGAGKTVFSEKLTGFMPGIAVVSMDNYNDSSRVIDGNFDDPRLTDYDLLLENLNGLRAGKDVDIPIYDFKLSQRVGYRTLKVPSSRIVVIEGIYALSEKLRPLLDLRVAVRGGVHLDLVKRVLRDINRAGQEPEEIIHQISETVYPMYKAFIEPDLETAHIKIINKFNPFSGFQNPTYILKSARIVTEEQIRKLLSSNHVEVSEETYDIYLLPPNEDPETCQSYLRMRSRDGKYSLMFEEIVTDDPFIISPRITFEVSVRLLGGLMALGYTITTILKRMSQVFSDEKLCIKIDKLEQLERKYVQVQGKDRILVAEAGKALGLDGSYIPHSYIDQIQREKLISGLMGPSEDLKSKLSLHEDALSPRPPISWNNGNKNLYSKSLSWTRDQSKNFSSSLPNGPSGSRKEHHKFLKPELSIVKPNNIDLEDKGHYSPATSSGEEGFMQFFEKLSKLNERLEDIFSRLVEIETRLATVSSSHQNSSSQVTLMVPSPCKEDLALQGCPVIATAPMFNGSGSVNGPSHVGALDATLTNPSFFQEVLELGKGQQHLTQQLDIVTGYLRDMLNERKHQSKTNRGPLDYVFNKESIYTKSTVGLGVLGLGLLIGLIAARAHCHG</sequence>
<dbReference type="EMBL" id="CM035408">
    <property type="protein sequence ID" value="KAH7441690.1"/>
    <property type="molecule type" value="Genomic_DNA"/>
</dbReference>
<dbReference type="InterPro" id="IPR033469">
    <property type="entry name" value="CYTH-like_dom_sf"/>
</dbReference>
<keyword evidence="3" id="KW-0812">Transmembrane</keyword>
<dbReference type="PROSITE" id="PS51707">
    <property type="entry name" value="CYTH"/>
    <property type="match status" value="1"/>
</dbReference>
<dbReference type="CDD" id="cd02028">
    <property type="entry name" value="UMPK_like"/>
    <property type="match status" value="1"/>
</dbReference>
<dbReference type="Proteomes" id="UP000825935">
    <property type="component" value="Chromosome 3"/>
</dbReference>
<dbReference type="PANTHER" id="PTHR10285">
    <property type="entry name" value="URIDINE KINASE"/>
    <property type="match status" value="1"/>
</dbReference>
<name>A0A8T2UZN6_CERRI</name>
<dbReference type="Pfam" id="PF01928">
    <property type="entry name" value="CYTH"/>
    <property type="match status" value="1"/>
</dbReference>
<dbReference type="InterPro" id="IPR023577">
    <property type="entry name" value="CYTH_domain"/>
</dbReference>
<evidence type="ECO:0000313" key="5">
    <source>
        <dbReference type="EMBL" id="KAH7441691.1"/>
    </source>
</evidence>
<reference evidence="5" key="1">
    <citation type="submission" date="2021-08" db="EMBL/GenBank/DDBJ databases">
        <title>WGS assembly of Ceratopteris richardii.</title>
        <authorList>
            <person name="Marchant D.B."/>
            <person name="Chen G."/>
            <person name="Jenkins J."/>
            <person name="Shu S."/>
            <person name="Leebens-Mack J."/>
            <person name="Grimwood J."/>
            <person name="Schmutz J."/>
            <person name="Soltis P."/>
            <person name="Soltis D."/>
            <person name="Chen Z.-H."/>
        </authorList>
    </citation>
    <scope>NUCLEOTIDE SEQUENCE</scope>
    <source>
        <strain evidence="5">Whitten #5841</strain>
        <tissue evidence="5">Leaf</tissue>
    </source>
</reference>
<dbReference type="SUPFAM" id="SSF52540">
    <property type="entry name" value="P-loop containing nucleoside triphosphate hydrolases"/>
    <property type="match status" value="1"/>
</dbReference>
<dbReference type="EMBL" id="CM035408">
    <property type="protein sequence ID" value="KAH7441688.1"/>
    <property type="molecule type" value="Genomic_DNA"/>
</dbReference>
<feature type="domain" description="CYTH" evidence="4">
    <location>
        <begin position="249"/>
        <end position="411"/>
    </location>
</feature>
<evidence type="ECO:0000313" key="6">
    <source>
        <dbReference type="Proteomes" id="UP000825935"/>
    </source>
</evidence>
<dbReference type="EMBL" id="CM035408">
    <property type="protein sequence ID" value="KAH7441689.1"/>
    <property type="molecule type" value="Genomic_DNA"/>
</dbReference>
<organism evidence="5 6">
    <name type="scientific">Ceratopteris richardii</name>
    <name type="common">Triangle waterfern</name>
    <dbReference type="NCBI Taxonomy" id="49495"/>
    <lineage>
        <taxon>Eukaryota</taxon>
        <taxon>Viridiplantae</taxon>
        <taxon>Streptophyta</taxon>
        <taxon>Embryophyta</taxon>
        <taxon>Tracheophyta</taxon>
        <taxon>Polypodiopsida</taxon>
        <taxon>Polypodiidae</taxon>
        <taxon>Polypodiales</taxon>
        <taxon>Pteridineae</taxon>
        <taxon>Pteridaceae</taxon>
        <taxon>Parkerioideae</taxon>
        <taxon>Ceratopteris</taxon>
    </lineage>
</organism>
<dbReference type="SUPFAM" id="SSF55154">
    <property type="entry name" value="CYTH-like phosphatases"/>
    <property type="match status" value="1"/>
</dbReference>
<feature type="transmembrane region" description="Helical" evidence="3">
    <location>
        <begin position="666"/>
        <end position="686"/>
    </location>
</feature>
<protein>
    <recommendedName>
        <fullName evidence="4">CYTH domain-containing protein</fullName>
    </recommendedName>
</protein>
<dbReference type="GO" id="GO:0005524">
    <property type="term" value="F:ATP binding"/>
    <property type="evidence" value="ECO:0007669"/>
    <property type="project" value="InterPro"/>
</dbReference>
<accession>A0A8T2UZN6</accession>
<dbReference type="Pfam" id="PF00485">
    <property type="entry name" value="PRK"/>
    <property type="match status" value="1"/>
</dbReference>
<keyword evidence="3" id="KW-1133">Transmembrane helix</keyword>
<dbReference type="GO" id="GO:0016462">
    <property type="term" value="F:pyrophosphatase activity"/>
    <property type="evidence" value="ECO:0007669"/>
    <property type="project" value="UniProtKB-ARBA"/>
</dbReference>
<keyword evidence="6" id="KW-1185">Reference proteome</keyword>
<comment type="caution">
    <text evidence="5">The sequence shown here is derived from an EMBL/GenBank/DDBJ whole genome shotgun (WGS) entry which is preliminary data.</text>
</comment>
<dbReference type="Gene3D" id="2.40.320.10">
    <property type="entry name" value="Hypothetical Protein Pfu-838710-001"/>
    <property type="match status" value="1"/>
</dbReference>
<gene>
    <name evidence="5" type="ORF">KP509_03G049200</name>
</gene>
<proteinExistence type="predicted"/>
<evidence type="ECO:0000256" key="3">
    <source>
        <dbReference type="SAM" id="Phobius"/>
    </source>
</evidence>
<keyword evidence="1" id="KW-0150">Chloroplast</keyword>
<dbReference type="InterPro" id="IPR027417">
    <property type="entry name" value="P-loop_NTPase"/>
</dbReference>
<keyword evidence="3" id="KW-0472">Membrane</keyword>
<evidence type="ECO:0000256" key="1">
    <source>
        <dbReference type="ARBA" id="ARBA00022528"/>
    </source>
</evidence>